<organism evidence="2 3">
    <name type="scientific">Candidatus Viadribacter manganicus</name>
    <dbReference type="NCBI Taxonomy" id="1759059"/>
    <lineage>
        <taxon>Bacteria</taxon>
        <taxon>Pseudomonadati</taxon>
        <taxon>Pseudomonadota</taxon>
        <taxon>Alphaproteobacteria</taxon>
        <taxon>Hyphomonadales</taxon>
        <taxon>Hyphomonadaceae</taxon>
        <taxon>Candidatus Viadribacter</taxon>
    </lineage>
</organism>
<gene>
    <name evidence="2" type="ORF">ATE48_15030</name>
</gene>
<reference evidence="2 3" key="1">
    <citation type="submission" date="2015-11" db="EMBL/GenBank/DDBJ databases">
        <title>Whole-Genome Sequence of Candidatus Oderbacter manganicum from the National Park Lower Oder Valley, Germany.</title>
        <authorList>
            <person name="Braun B."/>
            <person name="Liere K."/>
            <person name="Szewzyk U."/>
        </authorList>
    </citation>
    <scope>NUCLEOTIDE SEQUENCE [LARGE SCALE GENOMIC DNA]</scope>
    <source>
        <strain evidence="2 3">OTSz_A_272</strain>
    </source>
</reference>
<feature type="region of interest" description="Disordered" evidence="1">
    <location>
        <begin position="1"/>
        <end position="23"/>
    </location>
</feature>
<sequence>MVASSRAHPHLGKRPLDGQVQPGLDRNATQFRDEGFMSVLFDPALRRDLARAALSLAAATPWREVTLVKLADSANRPVSEYYGASVGEALDCVEEAFDRSIGDSLDKLDNSQSVRDRLFDLIMRRFEAMEPHRAAVLAMEQGQDRDPTLIAAAHQRHVRCARWVLALAGLEADGMTGQARAQGLGVIIGQARAAWRGDSAGDFAKTMSSLDKNLRRAEEMFGRWAGFEAKPKADDPATP</sequence>
<dbReference type="STRING" id="1759059.ATE48_15030"/>
<dbReference type="KEGG" id="cbot:ATE48_15030"/>
<dbReference type="AlphaFoldDB" id="A0A1B1AKP5"/>
<evidence type="ECO:0000256" key="1">
    <source>
        <dbReference type="SAM" id="MobiDB-lite"/>
    </source>
</evidence>
<name>A0A1B1AKP5_9PROT</name>
<dbReference type="EMBL" id="CP013244">
    <property type="protein sequence ID" value="ANP47136.1"/>
    <property type="molecule type" value="Genomic_DNA"/>
</dbReference>
<accession>A0A1B1AKP5</accession>
<evidence type="ECO:0008006" key="4">
    <source>
        <dbReference type="Google" id="ProtNLM"/>
    </source>
</evidence>
<protein>
    <recommendedName>
        <fullName evidence="4">TetR family transcriptional regulator</fullName>
    </recommendedName>
</protein>
<evidence type="ECO:0000313" key="3">
    <source>
        <dbReference type="Proteomes" id="UP000092498"/>
    </source>
</evidence>
<proteinExistence type="predicted"/>
<dbReference type="Gene3D" id="1.10.357.10">
    <property type="entry name" value="Tetracycline Repressor, domain 2"/>
    <property type="match status" value="1"/>
</dbReference>
<keyword evidence="3" id="KW-1185">Reference proteome</keyword>
<evidence type="ECO:0000313" key="2">
    <source>
        <dbReference type="EMBL" id="ANP47136.1"/>
    </source>
</evidence>
<dbReference type="Proteomes" id="UP000092498">
    <property type="component" value="Chromosome"/>
</dbReference>
<dbReference type="InParanoid" id="A0A1B1AKP5"/>